<accession>A0A6C0DDY6</accession>
<reference evidence="2" key="1">
    <citation type="journal article" date="2020" name="Nature">
        <title>Giant virus diversity and host interactions through global metagenomics.</title>
        <authorList>
            <person name="Schulz F."/>
            <person name="Roux S."/>
            <person name="Paez-Espino D."/>
            <person name="Jungbluth S."/>
            <person name="Walsh D.A."/>
            <person name="Denef V.J."/>
            <person name="McMahon K.D."/>
            <person name="Konstantinidis K.T."/>
            <person name="Eloe-Fadrosh E.A."/>
            <person name="Kyrpides N.C."/>
            <person name="Woyke T."/>
        </authorList>
    </citation>
    <scope>NUCLEOTIDE SEQUENCE</scope>
    <source>
        <strain evidence="2">GVMAG-M-3300023174-141</strain>
    </source>
</reference>
<organism evidence="2">
    <name type="scientific">viral metagenome</name>
    <dbReference type="NCBI Taxonomy" id="1070528"/>
    <lineage>
        <taxon>unclassified sequences</taxon>
        <taxon>metagenomes</taxon>
        <taxon>organismal metagenomes</taxon>
    </lineage>
</organism>
<proteinExistence type="predicted"/>
<evidence type="ECO:0000256" key="1">
    <source>
        <dbReference type="SAM" id="Coils"/>
    </source>
</evidence>
<sequence>MEKSQPMPRTRLQAKKEKEEEEMMQAAQTLMELSNQRPVYRRTLSIHAGPSERAAELAKTLKPGETILLNFHVDQYQYATVAYLENQDGRIVRKRIEGPFQDFTMQWTYSVTDFPFYR</sequence>
<dbReference type="AlphaFoldDB" id="A0A6C0DDY6"/>
<name>A0A6C0DDY6_9ZZZZ</name>
<keyword evidence="1" id="KW-0175">Coiled coil</keyword>
<feature type="coiled-coil region" evidence="1">
    <location>
        <begin position="9"/>
        <end position="36"/>
    </location>
</feature>
<protein>
    <submittedName>
        <fullName evidence="2">Uncharacterized protein</fullName>
    </submittedName>
</protein>
<dbReference type="EMBL" id="MN739588">
    <property type="protein sequence ID" value="QHT14727.1"/>
    <property type="molecule type" value="Genomic_DNA"/>
</dbReference>
<evidence type="ECO:0000313" key="2">
    <source>
        <dbReference type="EMBL" id="QHT14727.1"/>
    </source>
</evidence>